<dbReference type="InterPro" id="IPR015413">
    <property type="entry name" value="Methionyl/Leucyl_tRNA_Synth"/>
</dbReference>
<dbReference type="InterPro" id="IPR033911">
    <property type="entry name" value="MetRS_core"/>
</dbReference>
<dbReference type="CDD" id="cd02799">
    <property type="entry name" value="tRNA_bind_EMAP-II_like"/>
    <property type="match status" value="1"/>
</dbReference>
<dbReference type="EC" id="6.1.1.10" evidence="2"/>
<evidence type="ECO:0000256" key="8">
    <source>
        <dbReference type="ARBA" id="ARBA00022884"/>
    </source>
</evidence>
<dbReference type="Pfam" id="PF19303">
    <property type="entry name" value="Anticodon_3"/>
    <property type="match status" value="1"/>
</dbReference>
<dbReference type="Gene3D" id="1.10.730.10">
    <property type="entry name" value="Isoleucyl-tRNA Synthetase, Domain 1"/>
    <property type="match status" value="1"/>
</dbReference>
<comment type="similarity">
    <text evidence="14">Belongs to the NDK family.</text>
</comment>
<evidence type="ECO:0000256" key="7">
    <source>
        <dbReference type="ARBA" id="ARBA00022840"/>
    </source>
</evidence>
<evidence type="ECO:0000256" key="15">
    <source>
        <dbReference type="RuleBase" id="RU363039"/>
    </source>
</evidence>
<dbReference type="NCBIfam" id="TIGR00398">
    <property type="entry name" value="metG"/>
    <property type="match status" value="1"/>
</dbReference>
<dbReference type="InterPro" id="IPR034907">
    <property type="entry name" value="NDK-like_dom"/>
</dbReference>
<dbReference type="InterPro" id="IPR014758">
    <property type="entry name" value="Met-tRNA_synth"/>
</dbReference>
<name>A0A7S3AH99_9EUKA</name>
<dbReference type="InterPro" id="IPR014729">
    <property type="entry name" value="Rossmann-like_a/b/a_fold"/>
</dbReference>
<keyword evidence="6 15" id="KW-0547">Nucleotide-binding</keyword>
<dbReference type="InterPro" id="IPR023457">
    <property type="entry name" value="Met-tRNA_synth_2"/>
</dbReference>
<dbReference type="SUPFAM" id="SSF47323">
    <property type="entry name" value="Anticodon-binding domain of a subclass of class I aminoacyl-tRNA synthetases"/>
    <property type="match status" value="1"/>
</dbReference>
<dbReference type="PROSITE" id="PS50886">
    <property type="entry name" value="TRBD"/>
    <property type="match status" value="1"/>
</dbReference>
<dbReference type="Gene3D" id="2.40.50.140">
    <property type="entry name" value="Nucleic acid-binding proteins"/>
    <property type="match status" value="1"/>
</dbReference>
<comment type="catalytic activity">
    <reaction evidence="12">
        <text>tRNA(Met) + L-methionine + ATP = L-methionyl-tRNA(Met) + AMP + diphosphate</text>
        <dbReference type="Rhea" id="RHEA:13481"/>
        <dbReference type="Rhea" id="RHEA-COMP:9667"/>
        <dbReference type="Rhea" id="RHEA-COMP:9698"/>
        <dbReference type="ChEBI" id="CHEBI:30616"/>
        <dbReference type="ChEBI" id="CHEBI:33019"/>
        <dbReference type="ChEBI" id="CHEBI:57844"/>
        <dbReference type="ChEBI" id="CHEBI:78442"/>
        <dbReference type="ChEBI" id="CHEBI:78530"/>
        <dbReference type="ChEBI" id="CHEBI:456215"/>
        <dbReference type="EC" id="6.1.1.10"/>
    </reaction>
</comment>
<comment type="caution">
    <text evidence="14">Lacks conserved residue(s) required for the propagation of feature annotation.</text>
</comment>
<dbReference type="GO" id="GO:0000049">
    <property type="term" value="F:tRNA binding"/>
    <property type="evidence" value="ECO:0007669"/>
    <property type="project" value="UniProtKB-UniRule"/>
</dbReference>
<evidence type="ECO:0000256" key="2">
    <source>
        <dbReference type="ARBA" id="ARBA00012838"/>
    </source>
</evidence>
<dbReference type="Gene3D" id="3.30.70.141">
    <property type="entry name" value="Nucleoside diphosphate kinase-like domain"/>
    <property type="match status" value="1"/>
</dbReference>
<dbReference type="PROSITE" id="PS51374">
    <property type="entry name" value="NDPK_LIKE"/>
    <property type="match status" value="1"/>
</dbReference>
<feature type="region of interest" description="Disordered" evidence="16">
    <location>
        <begin position="182"/>
        <end position="215"/>
    </location>
</feature>
<dbReference type="Pfam" id="PF00334">
    <property type="entry name" value="NDK"/>
    <property type="match status" value="1"/>
</dbReference>
<organism evidence="18">
    <name type="scientific">Haptolina ericina</name>
    <dbReference type="NCBI Taxonomy" id="156174"/>
    <lineage>
        <taxon>Eukaryota</taxon>
        <taxon>Haptista</taxon>
        <taxon>Haptophyta</taxon>
        <taxon>Prymnesiophyceae</taxon>
        <taxon>Prymnesiales</taxon>
        <taxon>Prymnesiaceae</taxon>
        <taxon>Haptolina</taxon>
    </lineage>
</organism>
<dbReference type="EMBL" id="HBHX01006881">
    <property type="protein sequence ID" value="CAE0103133.1"/>
    <property type="molecule type" value="Transcribed_RNA"/>
</dbReference>
<sequence length="923" mass="99363">MDGPIEGSTQAFARLAALNPSAQPSAAGTSHMATAAAGGDRTIVLLRPDAVRRALISEICKRFEKRGLILVAMKMMKPGGELAQKHYSPLLAVCSRQDVADAVNNIAQEPVVVTCWRGPAAVSAVCAMVGDEDPAKAVPGTIRGDLSLAAADSLVECADSAEEAARLEALWFEPDELCETAPAPAAAPPAKRAAPASGQGGAKGMGRDGGKGDSTPDRYYLTTAINYANGPPHMGHAYEGVIADVIARYHRAYGREVYFLTGSDEHGQKIADTAAAEGIKPIELCDRSVAAFQDLNRKLGVSNDGYVRTTSEHHKELSRALWRAAVAKGDLYEGMYTGWYNVREETFVTETDAAAANFLDTVSGKPLKKMEEPSYFFKLSKFQDQLLAHLKAHPEFVRPEARLNEVIERLAVPLQDLSVSRTTFDWGIPVPDAAGHVMYVWFDALSNYLTGIGYDPSRPHAEAAKVANGRFWPAACHLIGKDISWFHCVIWPALLLSTGIPLPTTVLAHGFVHGADGRKMSKSLGNAVDPYEALQRFSVDTFRFFLVRESPVGGDVNFSETAMGLRHNSELADTFGNLVHRALSLCAKYCGGKVPESAAEALIDVAELRERTDEAYAHYSLDFATGLAIDALNKGNKYVQDKSPWHMKPDDPERIVVVRTLLELIYVASIFLQPVLLQSTATVFEKLSTPPIPIKSLGKALNHLTPGTATVVGDVLFAKIETAEALEKAKAEAAAKKKAVEVAAKKAADKKAAEAGVVASDLSKLNILVGRIVEVAMHPEADSLYVEKIDVGEAEPRQVVSGLVKHIPIDQMQGRPVVVLANLKPSKLRGVDSQAMVLCGTSPDGTKVELVEPPDNSKVGERVLFEGHDGEPDAVLPPKKKIWEKVQPQLNTSSDRVARWNEIPFRTSAGVCTVATAAGGTIK</sequence>
<dbReference type="SMART" id="SM00562">
    <property type="entry name" value="NDK"/>
    <property type="match status" value="1"/>
</dbReference>
<evidence type="ECO:0000256" key="3">
    <source>
        <dbReference type="ARBA" id="ARBA00022490"/>
    </source>
</evidence>
<dbReference type="CDD" id="cd07957">
    <property type="entry name" value="Anticodon_Ia_Met"/>
    <property type="match status" value="1"/>
</dbReference>
<comment type="subcellular location">
    <subcellularLocation>
        <location evidence="1">Cytoplasm</location>
    </subcellularLocation>
</comment>
<dbReference type="NCBIfam" id="NF008900">
    <property type="entry name" value="PRK12267.1"/>
    <property type="match status" value="1"/>
</dbReference>
<gene>
    <name evidence="18" type="ORF">HERI1096_LOCUS3791</name>
</gene>
<keyword evidence="10 15" id="KW-0030">Aminoacyl-tRNA synthetase</keyword>
<evidence type="ECO:0000256" key="14">
    <source>
        <dbReference type="PROSITE-ProRule" id="PRU00706"/>
    </source>
</evidence>
<evidence type="ECO:0000256" key="12">
    <source>
        <dbReference type="ARBA" id="ARBA00047364"/>
    </source>
</evidence>
<dbReference type="GO" id="GO:0005524">
    <property type="term" value="F:ATP binding"/>
    <property type="evidence" value="ECO:0007669"/>
    <property type="project" value="UniProtKB-KW"/>
</dbReference>
<dbReference type="InterPro" id="IPR041872">
    <property type="entry name" value="Anticodon_Met"/>
</dbReference>
<evidence type="ECO:0000256" key="1">
    <source>
        <dbReference type="ARBA" id="ARBA00004496"/>
    </source>
</evidence>
<accession>A0A7S3AH99</accession>
<evidence type="ECO:0000256" key="5">
    <source>
        <dbReference type="ARBA" id="ARBA00022598"/>
    </source>
</evidence>
<dbReference type="CDD" id="cd00814">
    <property type="entry name" value="MetRS_core"/>
    <property type="match status" value="1"/>
</dbReference>
<evidence type="ECO:0000313" key="18">
    <source>
        <dbReference type="EMBL" id="CAE0103133.1"/>
    </source>
</evidence>
<keyword evidence="9 15" id="KW-0648">Protein biosynthesis</keyword>
<dbReference type="Pfam" id="PF09334">
    <property type="entry name" value="tRNA-synt_1g"/>
    <property type="match status" value="2"/>
</dbReference>
<dbReference type="GO" id="GO:0004825">
    <property type="term" value="F:methionine-tRNA ligase activity"/>
    <property type="evidence" value="ECO:0007669"/>
    <property type="project" value="UniProtKB-EC"/>
</dbReference>
<dbReference type="FunFam" id="2.40.50.140:FF:000047">
    <property type="entry name" value="tyrosine--tRNA ligase, cytoplasmic isoform X2"/>
    <property type="match status" value="1"/>
</dbReference>
<feature type="compositionally biased region" description="Low complexity" evidence="16">
    <location>
        <begin position="182"/>
        <end position="196"/>
    </location>
</feature>
<dbReference type="FunFam" id="2.170.220.10:FF:000001">
    <property type="entry name" value="methionine--tRNA ligase, mitochondrial"/>
    <property type="match status" value="1"/>
</dbReference>
<dbReference type="InterPro" id="IPR009080">
    <property type="entry name" value="tRNAsynth_Ia_anticodon-bd"/>
</dbReference>
<dbReference type="PANTHER" id="PTHR43326">
    <property type="entry name" value="METHIONYL-TRNA SYNTHETASE"/>
    <property type="match status" value="1"/>
</dbReference>
<dbReference type="InterPro" id="IPR002547">
    <property type="entry name" value="tRNA-bd_dom"/>
</dbReference>
<evidence type="ECO:0000256" key="4">
    <source>
        <dbReference type="ARBA" id="ARBA00022555"/>
    </source>
</evidence>
<evidence type="ECO:0000256" key="10">
    <source>
        <dbReference type="ARBA" id="ARBA00023146"/>
    </source>
</evidence>
<dbReference type="InterPro" id="IPR036850">
    <property type="entry name" value="NDK-like_dom_sf"/>
</dbReference>
<reference evidence="18" key="1">
    <citation type="submission" date="2021-01" db="EMBL/GenBank/DDBJ databases">
        <authorList>
            <person name="Corre E."/>
            <person name="Pelletier E."/>
            <person name="Niang G."/>
            <person name="Scheremetjew M."/>
            <person name="Finn R."/>
            <person name="Kale V."/>
            <person name="Holt S."/>
            <person name="Cochrane G."/>
            <person name="Meng A."/>
            <person name="Brown T."/>
            <person name="Cohen L."/>
        </authorList>
    </citation>
    <scope>NUCLEOTIDE SEQUENCE</scope>
    <source>
        <strain evidence="18">CCMP281</strain>
    </source>
</reference>
<evidence type="ECO:0000256" key="11">
    <source>
        <dbReference type="ARBA" id="ARBA00030904"/>
    </source>
</evidence>
<dbReference type="SUPFAM" id="SSF52374">
    <property type="entry name" value="Nucleotidylyl transferase"/>
    <property type="match status" value="1"/>
</dbReference>
<dbReference type="SUPFAM" id="SSF54919">
    <property type="entry name" value="Nucleoside diphosphate kinase, NDK"/>
    <property type="match status" value="1"/>
</dbReference>
<dbReference type="SUPFAM" id="SSF50249">
    <property type="entry name" value="Nucleic acid-binding proteins"/>
    <property type="match status" value="1"/>
</dbReference>
<dbReference type="GO" id="GO:0005739">
    <property type="term" value="C:mitochondrion"/>
    <property type="evidence" value="ECO:0007669"/>
    <property type="project" value="UniProtKB-ARBA"/>
</dbReference>
<keyword evidence="8 13" id="KW-0694">RNA-binding</keyword>
<evidence type="ECO:0000256" key="9">
    <source>
        <dbReference type="ARBA" id="ARBA00022917"/>
    </source>
</evidence>
<dbReference type="PRINTS" id="PR01041">
    <property type="entry name" value="TRNASYNTHMET"/>
</dbReference>
<proteinExistence type="inferred from homology"/>
<comment type="similarity">
    <text evidence="15">Belongs to the class-I aminoacyl-tRNA synthetase family.</text>
</comment>
<dbReference type="Gene3D" id="3.40.50.620">
    <property type="entry name" value="HUPs"/>
    <property type="match status" value="1"/>
</dbReference>
<dbReference type="PANTHER" id="PTHR43326:SF2">
    <property type="entry name" value="METHIONINE--TRNA LIGASE"/>
    <property type="match status" value="1"/>
</dbReference>
<feature type="domain" description="TRNA-binding" evidence="17">
    <location>
        <begin position="761"/>
        <end position="864"/>
    </location>
</feature>
<dbReference type="GO" id="GO:0006431">
    <property type="term" value="P:methionyl-tRNA aminoacylation"/>
    <property type="evidence" value="ECO:0007669"/>
    <property type="project" value="InterPro"/>
</dbReference>
<evidence type="ECO:0000256" key="13">
    <source>
        <dbReference type="PROSITE-ProRule" id="PRU00209"/>
    </source>
</evidence>
<keyword evidence="5 15" id="KW-0436">Ligase</keyword>
<evidence type="ECO:0000256" key="6">
    <source>
        <dbReference type="ARBA" id="ARBA00022741"/>
    </source>
</evidence>
<dbReference type="InterPro" id="IPR012340">
    <property type="entry name" value="NA-bd_OB-fold"/>
</dbReference>
<keyword evidence="3" id="KW-0963">Cytoplasm</keyword>
<evidence type="ECO:0000256" key="16">
    <source>
        <dbReference type="SAM" id="MobiDB-lite"/>
    </source>
</evidence>
<evidence type="ECO:0000259" key="17">
    <source>
        <dbReference type="PROSITE" id="PS50886"/>
    </source>
</evidence>
<dbReference type="Pfam" id="PF01588">
    <property type="entry name" value="tRNA_bind"/>
    <property type="match status" value="1"/>
</dbReference>
<protein>
    <recommendedName>
        <fullName evidence="2">methionine--tRNA ligase</fullName>
        <ecNumber evidence="2">6.1.1.10</ecNumber>
    </recommendedName>
    <alternativeName>
        <fullName evidence="11">Methionyl-tRNA synthetase</fullName>
    </alternativeName>
</protein>
<feature type="compositionally biased region" description="Basic and acidic residues" evidence="16">
    <location>
        <begin position="205"/>
        <end position="215"/>
    </location>
</feature>
<dbReference type="Gene3D" id="2.170.220.10">
    <property type="match status" value="1"/>
</dbReference>
<keyword evidence="7 15" id="KW-0067">ATP-binding</keyword>
<keyword evidence="4 13" id="KW-0820">tRNA-binding</keyword>
<dbReference type="AlphaFoldDB" id="A0A7S3AH99"/>